<evidence type="ECO:0000313" key="16">
    <source>
        <dbReference type="Proteomes" id="UP001141806"/>
    </source>
</evidence>
<dbReference type="EMBL" id="JAMYWD010000012">
    <property type="protein sequence ID" value="KAJ4950731.1"/>
    <property type="molecule type" value="Genomic_DNA"/>
</dbReference>
<evidence type="ECO:0000256" key="13">
    <source>
        <dbReference type="SAM" id="SignalP"/>
    </source>
</evidence>
<dbReference type="CDD" id="cd14066">
    <property type="entry name" value="STKc_IRAK"/>
    <property type="match status" value="1"/>
</dbReference>
<dbReference type="AlphaFoldDB" id="A0A9Q0JT52"/>
<feature type="region of interest" description="Disordered" evidence="11">
    <location>
        <begin position="289"/>
        <end position="318"/>
    </location>
</feature>
<dbReference type="PROSITE" id="PS50011">
    <property type="entry name" value="PROTEIN_KINASE_DOM"/>
    <property type="match status" value="1"/>
</dbReference>
<dbReference type="Pfam" id="PF23598">
    <property type="entry name" value="LRR_14"/>
    <property type="match status" value="1"/>
</dbReference>
<comment type="subcellular location">
    <subcellularLocation>
        <location evidence="1">Membrane</location>
    </subcellularLocation>
</comment>
<dbReference type="InterPro" id="IPR000719">
    <property type="entry name" value="Prot_kinase_dom"/>
</dbReference>
<dbReference type="Proteomes" id="UP001141806">
    <property type="component" value="Unassembled WGS sequence"/>
</dbReference>
<keyword evidence="16" id="KW-1185">Reference proteome</keyword>
<evidence type="ECO:0000256" key="10">
    <source>
        <dbReference type="ARBA" id="ARBA00023136"/>
    </source>
</evidence>
<evidence type="ECO:0000313" key="15">
    <source>
        <dbReference type="EMBL" id="KAJ4950731.1"/>
    </source>
</evidence>
<evidence type="ECO:0000256" key="5">
    <source>
        <dbReference type="ARBA" id="ARBA00022729"/>
    </source>
</evidence>
<dbReference type="FunFam" id="3.30.200.20:FF:000307">
    <property type="entry name" value="pollen receptor-like kinase 1"/>
    <property type="match status" value="1"/>
</dbReference>
<dbReference type="Gene3D" id="3.30.200.20">
    <property type="entry name" value="Phosphorylase Kinase, domain 1"/>
    <property type="match status" value="1"/>
</dbReference>
<sequence length="649" mass="70506">MALSVSCFAVVWVSLLLLFLGRLVDSEPTADKQALLGFLSGVLHSNRIQWNQSVSACNWVGVLCDDNSSYVYSLRLPGVGLVGQIHSNTLGRLTQLRVLSLRSNRLSGELPSDFSQLKLLRSLYLQDNRFAGEFPSSLTRLTRLTRLDLSFNNFTGQIPFSVNNLTHLTGLFLQNNGFSGNLPSINPSGLVDFNVSNNNLNGSIPQTLSKFPASSFTGNINLCGAPLKACNPFFPSPAPSPSNPPETPQKSSKKLSKAAIIAISVGAGIIVLLLLLILLLCLRRRNRRQAAKEPKPGTRSVVAEAGTSSSKDDIPGGSAASERNKLVFFDGGIYSFDLEDLLRASAEVLGKGSMGTSYKAVLEEGTTVVVKRLKDVAVTKKEFELLMEVVGKIKHDNVVSLRAFYYSKDEKLLVSDFMPNGSLSSLLHGSRGSGRTPLDWDHRMKIALGAGRGLAHLHVSGKMVHGNIKASNILLKTDLDAAVSDFGLNPLYGTSTPPNRVAGYRAPEVVETRKVTLKSDMYSFGVLLLELLTGKAPNQASIGEEGIDLPRWVQSVVREEWTAEVFDVELLRYHNIEEEMVQLLQIAMACVSTVPDQRPDITQVVRMMEDINRPDTDDGIRQSSDDPSKGSDGQTPPQESGTPTTAVTP</sequence>
<dbReference type="OrthoDB" id="4062651at2759"/>
<comment type="caution">
    <text evidence="15">The sequence shown here is derived from an EMBL/GenBank/DDBJ whole genome shotgun (WGS) entry which is preliminary data.</text>
</comment>
<keyword evidence="3" id="KW-0433">Leucine-rich repeat</keyword>
<dbReference type="SUPFAM" id="SSF56112">
    <property type="entry name" value="Protein kinase-like (PK-like)"/>
    <property type="match status" value="1"/>
</dbReference>
<feature type="domain" description="Protein kinase" evidence="14">
    <location>
        <begin position="343"/>
        <end position="611"/>
    </location>
</feature>
<feature type="chain" id="PRO_5040499309" description="Protein kinase domain-containing protein" evidence="13">
    <location>
        <begin position="27"/>
        <end position="649"/>
    </location>
</feature>
<evidence type="ECO:0000256" key="11">
    <source>
        <dbReference type="SAM" id="MobiDB-lite"/>
    </source>
</evidence>
<dbReference type="GO" id="GO:0005524">
    <property type="term" value="F:ATP binding"/>
    <property type="evidence" value="ECO:0007669"/>
    <property type="project" value="UniProtKB-KW"/>
</dbReference>
<feature type="signal peptide" evidence="13">
    <location>
        <begin position="1"/>
        <end position="26"/>
    </location>
</feature>
<dbReference type="InterPro" id="IPR013210">
    <property type="entry name" value="LRR_N_plant-typ"/>
</dbReference>
<evidence type="ECO:0000259" key="14">
    <source>
        <dbReference type="PROSITE" id="PS50011"/>
    </source>
</evidence>
<feature type="region of interest" description="Disordered" evidence="11">
    <location>
        <begin position="611"/>
        <end position="649"/>
    </location>
</feature>
<keyword evidence="7" id="KW-0547">Nucleotide-binding</keyword>
<feature type="compositionally biased region" description="Basic and acidic residues" evidence="11">
    <location>
        <begin position="611"/>
        <end position="629"/>
    </location>
</feature>
<dbReference type="InterPro" id="IPR001245">
    <property type="entry name" value="Ser-Thr/Tyr_kinase_cat_dom"/>
</dbReference>
<dbReference type="InterPro" id="IPR050994">
    <property type="entry name" value="At_inactive_RLKs"/>
</dbReference>
<dbReference type="PANTHER" id="PTHR48010">
    <property type="entry name" value="OS05G0588300 PROTEIN"/>
    <property type="match status" value="1"/>
</dbReference>
<dbReference type="Gene3D" id="3.80.10.10">
    <property type="entry name" value="Ribonuclease Inhibitor"/>
    <property type="match status" value="2"/>
</dbReference>
<protein>
    <recommendedName>
        <fullName evidence="14">Protein kinase domain-containing protein</fullName>
    </recommendedName>
</protein>
<evidence type="ECO:0000256" key="9">
    <source>
        <dbReference type="ARBA" id="ARBA00022989"/>
    </source>
</evidence>
<evidence type="ECO:0000256" key="1">
    <source>
        <dbReference type="ARBA" id="ARBA00004370"/>
    </source>
</evidence>
<evidence type="ECO:0000256" key="2">
    <source>
        <dbReference type="ARBA" id="ARBA00022553"/>
    </source>
</evidence>
<dbReference type="InterPro" id="IPR032675">
    <property type="entry name" value="LRR_dom_sf"/>
</dbReference>
<keyword evidence="8" id="KW-0067">ATP-binding</keyword>
<name>A0A9Q0JT52_9MAGN</name>
<evidence type="ECO:0000256" key="4">
    <source>
        <dbReference type="ARBA" id="ARBA00022692"/>
    </source>
</evidence>
<evidence type="ECO:0000256" key="3">
    <source>
        <dbReference type="ARBA" id="ARBA00022614"/>
    </source>
</evidence>
<dbReference type="Pfam" id="PF08263">
    <property type="entry name" value="LRRNT_2"/>
    <property type="match status" value="1"/>
</dbReference>
<dbReference type="Gene3D" id="1.10.510.10">
    <property type="entry name" value="Transferase(Phosphotransferase) domain 1"/>
    <property type="match status" value="1"/>
</dbReference>
<dbReference type="Pfam" id="PF00560">
    <property type="entry name" value="LRR_1"/>
    <property type="match status" value="1"/>
</dbReference>
<dbReference type="InterPro" id="IPR011009">
    <property type="entry name" value="Kinase-like_dom_sf"/>
</dbReference>
<keyword evidence="5 13" id="KW-0732">Signal</keyword>
<keyword evidence="10 12" id="KW-0472">Membrane</keyword>
<proteinExistence type="predicted"/>
<feature type="compositionally biased region" description="Polar residues" evidence="11">
    <location>
        <begin position="631"/>
        <end position="649"/>
    </location>
</feature>
<evidence type="ECO:0000256" key="12">
    <source>
        <dbReference type="SAM" id="Phobius"/>
    </source>
</evidence>
<dbReference type="GO" id="GO:0016020">
    <property type="term" value="C:membrane"/>
    <property type="evidence" value="ECO:0007669"/>
    <property type="project" value="UniProtKB-SubCell"/>
</dbReference>
<dbReference type="SUPFAM" id="SSF52058">
    <property type="entry name" value="L domain-like"/>
    <property type="match status" value="1"/>
</dbReference>
<dbReference type="FunFam" id="1.10.510.10:FF:000095">
    <property type="entry name" value="protein STRUBBELIG-RECEPTOR FAMILY 8"/>
    <property type="match status" value="1"/>
</dbReference>
<dbReference type="FunFam" id="3.80.10.10:FF:000234">
    <property type="entry name" value="Probable inactive receptor kinase RLK902"/>
    <property type="match status" value="1"/>
</dbReference>
<evidence type="ECO:0000256" key="6">
    <source>
        <dbReference type="ARBA" id="ARBA00022737"/>
    </source>
</evidence>
<evidence type="ECO:0000256" key="8">
    <source>
        <dbReference type="ARBA" id="ARBA00022840"/>
    </source>
</evidence>
<dbReference type="GO" id="GO:0004672">
    <property type="term" value="F:protein kinase activity"/>
    <property type="evidence" value="ECO:0007669"/>
    <property type="project" value="InterPro"/>
</dbReference>
<gene>
    <name evidence="15" type="ORF">NE237_027563</name>
</gene>
<keyword evidence="2" id="KW-0597">Phosphoprotein</keyword>
<organism evidence="15 16">
    <name type="scientific">Protea cynaroides</name>
    <dbReference type="NCBI Taxonomy" id="273540"/>
    <lineage>
        <taxon>Eukaryota</taxon>
        <taxon>Viridiplantae</taxon>
        <taxon>Streptophyta</taxon>
        <taxon>Embryophyta</taxon>
        <taxon>Tracheophyta</taxon>
        <taxon>Spermatophyta</taxon>
        <taxon>Magnoliopsida</taxon>
        <taxon>Proteales</taxon>
        <taxon>Proteaceae</taxon>
        <taxon>Protea</taxon>
    </lineage>
</organism>
<evidence type="ECO:0000256" key="7">
    <source>
        <dbReference type="ARBA" id="ARBA00022741"/>
    </source>
</evidence>
<dbReference type="PANTHER" id="PTHR48010:SF55">
    <property type="entry name" value="OS01G0607900 PROTEIN"/>
    <property type="match status" value="1"/>
</dbReference>
<dbReference type="InterPro" id="IPR001611">
    <property type="entry name" value="Leu-rich_rpt"/>
</dbReference>
<feature type="transmembrane region" description="Helical" evidence="12">
    <location>
        <begin position="258"/>
        <end position="282"/>
    </location>
</feature>
<accession>A0A9Q0JT52</accession>
<reference evidence="15" key="1">
    <citation type="journal article" date="2023" name="Plant J.">
        <title>The genome of the king protea, Protea cynaroides.</title>
        <authorList>
            <person name="Chang J."/>
            <person name="Duong T.A."/>
            <person name="Schoeman C."/>
            <person name="Ma X."/>
            <person name="Roodt D."/>
            <person name="Barker N."/>
            <person name="Li Z."/>
            <person name="Van de Peer Y."/>
            <person name="Mizrachi E."/>
        </authorList>
    </citation>
    <scope>NUCLEOTIDE SEQUENCE</scope>
    <source>
        <tissue evidence="15">Young leaves</tissue>
    </source>
</reference>
<dbReference type="InterPro" id="IPR055414">
    <property type="entry name" value="LRR_R13L4/SHOC2-like"/>
</dbReference>
<keyword evidence="9 12" id="KW-1133">Transmembrane helix</keyword>
<keyword evidence="6" id="KW-0677">Repeat</keyword>
<keyword evidence="4 12" id="KW-0812">Transmembrane</keyword>
<dbReference type="Pfam" id="PF07714">
    <property type="entry name" value="PK_Tyr_Ser-Thr"/>
    <property type="match status" value="1"/>
</dbReference>